<name>A0A9P8PRZ4_WICPI</name>
<dbReference type="GO" id="GO:0006465">
    <property type="term" value="P:signal peptide processing"/>
    <property type="evidence" value="ECO:0007669"/>
    <property type="project" value="InterPro"/>
</dbReference>
<evidence type="ECO:0000256" key="3">
    <source>
        <dbReference type="ARBA" id="ARBA00022692"/>
    </source>
</evidence>
<protein>
    <submittedName>
        <fullName evidence="8">Uncharacterized protein</fullName>
    </submittedName>
</protein>
<proteinExistence type="inferred from homology"/>
<keyword evidence="9" id="KW-1185">Reference proteome</keyword>
<evidence type="ECO:0000256" key="1">
    <source>
        <dbReference type="ARBA" id="ARBA00004477"/>
    </source>
</evidence>
<reference evidence="8" key="2">
    <citation type="submission" date="2021-01" db="EMBL/GenBank/DDBJ databases">
        <authorList>
            <person name="Schikora-Tamarit M.A."/>
        </authorList>
    </citation>
    <scope>NUCLEOTIDE SEQUENCE</scope>
    <source>
        <strain evidence="8">CBS2887</strain>
    </source>
</reference>
<feature type="transmembrane region" description="Helical" evidence="7">
    <location>
        <begin position="27"/>
        <end position="46"/>
    </location>
</feature>
<dbReference type="GO" id="GO:0005787">
    <property type="term" value="C:signal peptidase complex"/>
    <property type="evidence" value="ECO:0007669"/>
    <property type="project" value="InterPro"/>
</dbReference>
<evidence type="ECO:0000256" key="2">
    <source>
        <dbReference type="ARBA" id="ARBA00005245"/>
    </source>
</evidence>
<organism evidence="8 9">
    <name type="scientific">Wickerhamomyces pijperi</name>
    <name type="common">Yeast</name>
    <name type="synonym">Pichia pijperi</name>
    <dbReference type="NCBI Taxonomy" id="599730"/>
    <lineage>
        <taxon>Eukaryota</taxon>
        <taxon>Fungi</taxon>
        <taxon>Dikarya</taxon>
        <taxon>Ascomycota</taxon>
        <taxon>Saccharomycotina</taxon>
        <taxon>Saccharomycetes</taxon>
        <taxon>Phaffomycetales</taxon>
        <taxon>Wickerhamomycetaceae</taxon>
        <taxon>Wickerhamomyces</taxon>
    </lineage>
</organism>
<dbReference type="AlphaFoldDB" id="A0A9P8PRZ4"/>
<gene>
    <name evidence="8" type="ORF">WICPIJ_009189</name>
</gene>
<evidence type="ECO:0000313" key="9">
    <source>
        <dbReference type="Proteomes" id="UP000774326"/>
    </source>
</evidence>
<dbReference type="Pfam" id="PF06645">
    <property type="entry name" value="SPC12"/>
    <property type="match status" value="1"/>
</dbReference>
<sequence length="100" mass="11003">MSDVLIAIKNFVEGPIDYKSQKKTEDLNFYLLVLGSIIASLIGFITQSIFNLSIAFCVSIAATIIIVVPPYAAYNKEDNLNLPWFQPKAVAVPIIGEEVL</sequence>
<dbReference type="OrthoDB" id="263893at2759"/>
<comment type="caution">
    <text evidence="8">The sequence shown here is derived from an EMBL/GenBank/DDBJ whole genome shotgun (WGS) entry which is preliminary data.</text>
</comment>
<evidence type="ECO:0000256" key="7">
    <source>
        <dbReference type="SAM" id="Phobius"/>
    </source>
</evidence>
<feature type="transmembrane region" description="Helical" evidence="7">
    <location>
        <begin position="52"/>
        <end position="74"/>
    </location>
</feature>
<reference evidence="8" key="1">
    <citation type="journal article" date="2021" name="Open Biol.">
        <title>Shared evolutionary footprints suggest mitochondrial oxidative damage underlies multiple complex I losses in fungi.</title>
        <authorList>
            <person name="Schikora-Tamarit M.A."/>
            <person name="Marcet-Houben M."/>
            <person name="Nosek J."/>
            <person name="Gabaldon T."/>
        </authorList>
    </citation>
    <scope>NUCLEOTIDE SEQUENCE</scope>
    <source>
        <strain evidence="8">CBS2887</strain>
    </source>
</reference>
<keyword evidence="4" id="KW-0256">Endoplasmic reticulum</keyword>
<dbReference type="Proteomes" id="UP000774326">
    <property type="component" value="Unassembled WGS sequence"/>
</dbReference>
<evidence type="ECO:0000256" key="6">
    <source>
        <dbReference type="ARBA" id="ARBA00023136"/>
    </source>
</evidence>
<dbReference type="EMBL" id="JAEUBG010005308">
    <property type="protein sequence ID" value="KAH3676229.1"/>
    <property type="molecule type" value="Genomic_DNA"/>
</dbReference>
<keyword evidence="3 7" id="KW-0812">Transmembrane</keyword>
<comment type="similarity">
    <text evidence="2">Belongs to the SPCS1 family.</text>
</comment>
<comment type="subcellular location">
    <subcellularLocation>
        <location evidence="1">Endoplasmic reticulum membrane</location>
        <topology evidence="1">Multi-pass membrane protein</topology>
    </subcellularLocation>
</comment>
<evidence type="ECO:0000256" key="4">
    <source>
        <dbReference type="ARBA" id="ARBA00022824"/>
    </source>
</evidence>
<evidence type="ECO:0000256" key="5">
    <source>
        <dbReference type="ARBA" id="ARBA00022989"/>
    </source>
</evidence>
<accession>A0A9P8PRZ4</accession>
<keyword evidence="5 7" id="KW-1133">Transmembrane helix</keyword>
<keyword evidence="6 7" id="KW-0472">Membrane</keyword>
<dbReference type="InterPro" id="IPR009542">
    <property type="entry name" value="Spc1/SPCS1"/>
</dbReference>
<evidence type="ECO:0000313" key="8">
    <source>
        <dbReference type="EMBL" id="KAH3676229.1"/>
    </source>
</evidence>